<dbReference type="EMBL" id="CP039543">
    <property type="protein sequence ID" value="QJT10963.1"/>
    <property type="molecule type" value="Genomic_DNA"/>
</dbReference>
<evidence type="ECO:0000313" key="8">
    <source>
        <dbReference type="Proteomes" id="UP000503251"/>
    </source>
</evidence>
<keyword evidence="1" id="KW-0805">Transcription regulation</keyword>
<feature type="domain" description="HTH araC/xylS-type" evidence="4">
    <location>
        <begin position="224"/>
        <end position="322"/>
    </location>
</feature>
<evidence type="ECO:0000313" key="6">
    <source>
        <dbReference type="EMBL" id="TVM31419.1"/>
    </source>
</evidence>
<evidence type="ECO:0000313" key="5">
    <source>
        <dbReference type="EMBL" id="QJT10963.1"/>
    </source>
</evidence>
<dbReference type="SMART" id="SM00342">
    <property type="entry name" value="HTH_ARAC"/>
    <property type="match status" value="1"/>
</dbReference>
<dbReference type="InterPro" id="IPR053142">
    <property type="entry name" value="PchR_regulatory_protein"/>
</dbReference>
<keyword evidence="8" id="KW-1185">Reference proteome</keyword>
<dbReference type="PROSITE" id="PS01124">
    <property type="entry name" value="HTH_ARAC_FAMILY_2"/>
    <property type="match status" value="1"/>
</dbReference>
<dbReference type="GO" id="GO:0003700">
    <property type="term" value="F:DNA-binding transcription factor activity"/>
    <property type="evidence" value="ECO:0007669"/>
    <property type="project" value="InterPro"/>
</dbReference>
<keyword evidence="3" id="KW-0804">Transcription</keyword>
<evidence type="ECO:0000313" key="7">
    <source>
        <dbReference type="Proteomes" id="UP000434052"/>
    </source>
</evidence>
<dbReference type="PANTHER" id="PTHR47893">
    <property type="entry name" value="REGULATORY PROTEIN PCHR"/>
    <property type="match status" value="1"/>
</dbReference>
<dbReference type="RefSeq" id="WP_144306919.1">
    <property type="nucleotide sequence ID" value="NZ_CP039543.1"/>
</dbReference>
<dbReference type="Pfam" id="PF12833">
    <property type="entry name" value="HTH_18"/>
    <property type="match status" value="1"/>
</dbReference>
<dbReference type="PROSITE" id="PS00041">
    <property type="entry name" value="HTH_ARAC_FAMILY_1"/>
    <property type="match status" value="1"/>
</dbReference>
<protein>
    <submittedName>
        <fullName evidence="6">AraC family transcriptional regulator</fullName>
    </submittedName>
    <submittedName>
        <fullName evidence="5">Helix-turn-helix transcriptional regulator</fullName>
    </submittedName>
</protein>
<evidence type="ECO:0000259" key="4">
    <source>
        <dbReference type="PROSITE" id="PS01124"/>
    </source>
</evidence>
<evidence type="ECO:0000256" key="2">
    <source>
        <dbReference type="ARBA" id="ARBA00023125"/>
    </source>
</evidence>
<name>A0A6P1ZDI3_9BACT</name>
<dbReference type="OrthoDB" id="5447471at2"/>
<reference evidence="6 7" key="1">
    <citation type="submission" date="2018-06" db="EMBL/GenBank/DDBJ databases">
        <title>Complete genome of Desulfovibrio marinus P48SEP.</title>
        <authorList>
            <person name="Crispim J.S."/>
            <person name="Vidigal P.M.P."/>
            <person name="Silva L.C.F."/>
            <person name="Araujo L.C."/>
            <person name="Laguardia C.N."/>
            <person name="Dias R.S."/>
            <person name="Sousa M.P."/>
            <person name="Paula S.O."/>
            <person name="Silva C."/>
        </authorList>
    </citation>
    <scope>NUCLEOTIDE SEQUENCE [LARGE SCALE GENOMIC DNA]</scope>
    <source>
        <strain evidence="6 7">P48SEP</strain>
    </source>
</reference>
<dbReference type="EMBL" id="QMIF01000016">
    <property type="protein sequence ID" value="TVM31419.1"/>
    <property type="molecule type" value="Genomic_DNA"/>
</dbReference>
<keyword evidence="2" id="KW-0238">DNA-binding</keyword>
<dbReference type="InterPro" id="IPR020449">
    <property type="entry name" value="Tscrpt_reg_AraC-type_HTH"/>
</dbReference>
<accession>A0A6P1ZDI3</accession>
<organism evidence="6 7">
    <name type="scientific">Oceanidesulfovibrio marinus</name>
    <dbReference type="NCBI Taxonomy" id="370038"/>
    <lineage>
        <taxon>Bacteria</taxon>
        <taxon>Pseudomonadati</taxon>
        <taxon>Thermodesulfobacteriota</taxon>
        <taxon>Desulfovibrionia</taxon>
        <taxon>Desulfovibrionales</taxon>
        <taxon>Desulfovibrionaceae</taxon>
        <taxon>Oceanidesulfovibrio</taxon>
    </lineage>
</organism>
<dbReference type="InterPro" id="IPR018060">
    <property type="entry name" value="HTH_AraC"/>
</dbReference>
<evidence type="ECO:0000256" key="3">
    <source>
        <dbReference type="ARBA" id="ARBA00023163"/>
    </source>
</evidence>
<dbReference type="GO" id="GO:0043565">
    <property type="term" value="F:sequence-specific DNA binding"/>
    <property type="evidence" value="ECO:0007669"/>
    <property type="project" value="InterPro"/>
</dbReference>
<dbReference type="SUPFAM" id="SSF46689">
    <property type="entry name" value="Homeodomain-like"/>
    <property type="match status" value="2"/>
</dbReference>
<dbReference type="AlphaFoldDB" id="A0A6P1ZDI3"/>
<dbReference type="InterPro" id="IPR018062">
    <property type="entry name" value="HTH_AraC-typ_CS"/>
</dbReference>
<dbReference type="PRINTS" id="PR00032">
    <property type="entry name" value="HTHARAC"/>
</dbReference>
<sequence length="327" mass="36979">MKYTMNVQSNAQSRDHRVDYRVNSADGVLSDRSRVIHLRPELILNVSDVAPSAEGTFRFEIEQAPIQFGFVISGANRITYHDGKLRGETEVVEGGSSGIFYFAQTSGVIDSVRSTGVCTLSILTTPRFVEEYLHIPSKALPAEFRGILADQPTQFRWSANPHPAKSHILSHILYDRFRGPVHRLFLESRVLELMAMQLEECLGQGAGIQSETVRLTPADMERVRAARDELVRDIENPPTLVELAKAVGMNEKKLKNGFKQVFGKPVFAYYRDYRLDKARELLESNAMTVTEAAYSIGYLSLSHFSRAFRRRFGLNPKEYSRIFGRIS</sequence>
<dbReference type="Gene3D" id="1.10.10.60">
    <property type="entry name" value="Homeodomain-like"/>
    <property type="match status" value="2"/>
</dbReference>
<proteinExistence type="predicted"/>
<reference evidence="5 8" key="2">
    <citation type="submission" date="2019-04" db="EMBL/GenBank/DDBJ databases">
        <title>Isolation and culture of sulfate reducing bacteria from the cold seep of the South China Sea.</title>
        <authorList>
            <person name="Sun C."/>
            <person name="Liu R."/>
        </authorList>
    </citation>
    <scope>NUCLEOTIDE SEQUENCE [LARGE SCALE GENOMIC DNA]</scope>
    <source>
        <strain evidence="5 8">CS1</strain>
    </source>
</reference>
<dbReference type="InterPro" id="IPR009057">
    <property type="entry name" value="Homeodomain-like_sf"/>
</dbReference>
<dbReference type="Proteomes" id="UP000503251">
    <property type="component" value="Chromosome"/>
</dbReference>
<evidence type="ECO:0000256" key="1">
    <source>
        <dbReference type="ARBA" id="ARBA00023015"/>
    </source>
</evidence>
<dbReference type="Proteomes" id="UP000434052">
    <property type="component" value="Unassembled WGS sequence"/>
</dbReference>
<gene>
    <name evidence="6" type="ORF">DQK91_18670</name>
    <name evidence="5" type="ORF">E8L03_19510</name>
</gene>
<dbReference type="PANTHER" id="PTHR47893:SF1">
    <property type="entry name" value="REGULATORY PROTEIN PCHR"/>
    <property type="match status" value="1"/>
</dbReference>